<dbReference type="AlphaFoldDB" id="D1C217"/>
<dbReference type="EMBL" id="CP001823">
    <property type="protein sequence ID" value="ACZ38284.1"/>
    <property type="molecule type" value="Genomic_DNA"/>
</dbReference>
<dbReference type="HOGENOM" id="CLU_2371347_0_0_0"/>
<evidence type="ECO:0000256" key="1">
    <source>
        <dbReference type="SAM" id="Phobius"/>
    </source>
</evidence>
<feature type="transmembrane region" description="Helical" evidence="1">
    <location>
        <begin position="27"/>
        <end position="51"/>
    </location>
</feature>
<evidence type="ECO:0000313" key="3">
    <source>
        <dbReference type="Proteomes" id="UP000002027"/>
    </source>
</evidence>
<dbReference type="RefSeq" id="WP_012871331.1">
    <property type="nucleotide sequence ID" value="NC_013523.1"/>
</dbReference>
<sequence>MTDTALAQGMVGLSERPVARARTAGGLVVAAFGGVILLGAGLIFFVEPMIAKMALSRYGGSPSVWNTSVVVFQTLLLLGYSYAWPSHGTAPPQHA</sequence>
<organism evidence="2 3">
    <name type="scientific">Sphaerobacter thermophilus (strain ATCC 49802 / DSM 20745 / KCCM 41009 / NCIMB 13125 / S 6022)</name>
    <dbReference type="NCBI Taxonomy" id="479434"/>
    <lineage>
        <taxon>Bacteria</taxon>
        <taxon>Pseudomonadati</taxon>
        <taxon>Thermomicrobiota</taxon>
        <taxon>Thermomicrobia</taxon>
        <taxon>Sphaerobacterales</taxon>
        <taxon>Sphaerobacterineae</taxon>
        <taxon>Sphaerobacteraceae</taxon>
        <taxon>Sphaerobacter</taxon>
    </lineage>
</organism>
<dbReference type="OrthoDB" id="8221452at2"/>
<accession>D1C217</accession>
<proteinExistence type="predicted"/>
<reference evidence="2 3" key="2">
    <citation type="journal article" date="2010" name="Stand. Genomic Sci.">
        <title>Complete genome sequence of Desulfohalobium retbaense type strain (HR(100)).</title>
        <authorList>
            <person name="Spring S."/>
            <person name="Nolan M."/>
            <person name="Lapidus A."/>
            <person name="Glavina Del Rio T."/>
            <person name="Copeland A."/>
            <person name="Tice H."/>
            <person name="Cheng J.F."/>
            <person name="Lucas S."/>
            <person name="Land M."/>
            <person name="Chen F."/>
            <person name="Bruce D."/>
            <person name="Goodwin L."/>
            <person name="Pitluck S."/>
            <person name="Ivanova N."/>
            <person name="Mavromatis K."/>
            <person name="Mikhailova N."/>
            <person name="Pati A."/>
            <person name="Chen A."/>
            <person name="Palaniappan K."/>
            <person name="Hauser L."/>
            <person name="Chang Y.J."/>
            <person name="Jeffries C.D."/>
            <person name="Munk C."/>
            <person name="Kiss H."/>
            <person name="Chain P."/>
            <person name="Han C."/>
            <person name="Brettin T."/>
            <person name="Detter J.C."/>
            <person name="Schuler E."/>
            <person name="Goker M."/>
            <person name="Rohde M."/>
            <person name="Bristow J."/>
            <person name="Eisen J.A."/>
            <person name="Markowitz V."/>
            <person name="Hugenholtz P."/>
            <person name="Kyrpides N.C."/>
            <person name="Klenk H.P."/>
        </authorList>
    </citation>
    <scope>NUCLEOTIDE SEQUENCE [LARGE SCALE GENOMIC DNA]</scope>
    <source>
        <strain evidence="3">ATCC 49802 / DSM 20745 / S 6022</strain>
    </source>
</reference>
<dbReference type="STRING" id="479434.Sthe_0847"/>
<dbReference type="Proteomes" id="UP000002027">
    <property type="component" value="Chromosome 1"/>
</dbReference>
<protein>
    <submittedName>
        <fullName evidence="2">Uncharacterized protein</fullName>
    </submittedName>
</protein>
<reference evidence="3" key="1">
    <citation type="submission" date="2009-11" db="EMBL/GenBank/DDBJ databases">
        <title>The complete chromosome 1 of Sphaerobacter thermophilus DSM 20745.</title>
        <authorList>
            <person name="Lucas S."/>
            <person name="Copeland A."/>
            <person name="Lapidus A."/>
            <person name="Glavina del Rio T."/>
            <person name="Dalin E."/>
            <person name="Tice H."/>
            <person name="Bruce D."/>
            <person name="Goodwin L."/>
            <person name="Pitluck S."/>
            <person name="Kyrpides N."/>
            <person name="Mavromatis K."/>
            <person name="Ivanova N."/>
            <person name="Mikhailova N."/>
            <person name="LaButti K.M."/>
            <person name="Clum A."/>
            <person name="Sun H.I."/>
            <person name="Brettin T."/>
            <person name="Detter J.C."/>
            <person name="Han C."/>
            <person name="Larimer F."/>
            <person name="Land M."/>
            <person name="Hauser L."/>
            <person name="Markowitz V."/>
            <person name="Cheng J.F."/>
            <person name="Hugenholtz P."/>
            <person name="Woyke T."/>
            <person name="Wu D."/>
            <person name="Steenblock K."/>
            <person name="Schneider S."/>
            <person name="Pukall R."/>
            <person name="Goeker M."/>
            <person name="Klenk H.P."/>
            <person name="Eisen J.A."/>
        </authorList>
    </citation>
    <scope>NUCLEOTIDE SEQUENCE [LARGE SCALE GENOMIC DNA]</scope>
    <source>
        <strain evidence="3">ATCC 49802 / DSM 20745 / S 6022</strain>
    </source>
</reference>
<dbReference type="eggNOG" id="COG0421">
    <property type="taxonomic scope" value="Bacteria"/>
</dbReference>
<dbReference type="InParanoid" id="D1C217"/>
<gene>
    <name evidence="2" type="ordered locus">Sthe_0847</name>
</gene>
<keyword evidence="1" id="KW-0472">Membrane</keyword>
<keyword evidence="1" id="KW-1133">Transmembrane helix</keyword>
<name>D1C217_SPHTD</name>
<evidence type="ECO:0000313" key="2">
    <source>
        <dbReference type="EMBL" id="ACZ38284.1"/>
    </source>
</evidence>
<keyword evidence="1" id="KW-0812">Transmembrane</keyword>
<feature type="transmembrane region" description="Helical" evidence="1">
    <location>
        <begin position="63"/>
        <end position="83"/>
    </location>
</feature>
<dbReference type="KEGG" id="sti:Sthe_0847"/>
<keyword evidence="3" id="KW-1185">Reference proteome</keyword>